<evidence type="ECO:0008006" key="2">
    <source>
        <dbReference type="Google" id="ProtNLM"/>
    </source>
</evidence>
<reference evidence="1" key="1">
    <citation type="submission" date="2019-08" db="EMBL/GenBank/DDBJ databases">
        <authorList>
            <person name="Kucharzyk K."/>
            <person name="Murdoch R.W."/>
            <person name="Higgins S."/>
            <person name="Loffler F."/>
        </authorList>
    </citation>
    <scope>NUCLEOTIDE SEQUENCE</scope>
</reference>
<evidence type="ECO:0000313" key="1">
    <source>
        <dbReference type="EMBL" id="MPM38262.1"/>
    </source>
</evidence>
<dbReference type="AlphaFoldDB" id="A0A644ZBJ2"/>
<accession>A0A644ZBJ2</accession>
<name>A0A644ZBJ2_9ZZZZ</name>
<dbReference type="EMBL" id="VSSQ01008225">
    <property type="protein sequence ID" value="MPM38262.1"/>
    <property type="molecule type" value="Genomic_DNA"/>
</dbReference>
<gene>
    <name evidence="1" type="ORF">SDC9_84891</name>
</gene>
<sequence>MKRVFISAVVFFIATQFSFSQISNGFWQEKTQNVSDAYLGGYHFTDKTFEYTINGYDGLNPITAFGGEYAIKNGKIFFSVTYIKKAVGGQLCRSETSTLNDSWSIEGSKISIVKLNPSIKAIANIKIGDNYLIIDKQKFYKVEAN</sequence>
<comment type="caution">
    <text evidence="1">The sequence shown here is derived from an EMBL/GenBank/DDBJ whole genome shotgun (WGS) entry which is preliminary data.</text>
</comment>
<organism evidence="1">
    <name type="scientific">bioreactor metagenome</name>
    <dbReference type="NCBI Taxonomy" id="1076179"/>
    <lineage>
        <taxon>unclassified sequences</taxon>
        <taxon>metagenomes</taxon>
        <taxon>ecological metagenomes</taxon>
    </lineage>
</organism>
<proteinExistence type="predicted"/>
<protein>
    <recommendedName>
        <fullName evidence="2">Lipocalin-like domain-containing protein</fullName>
    </recommendedName>
</protein>